<dbReference type="InterPro" id="IPR012337">
    <property type="entry name" value="RNaseH-like_sf"/>
</dbReference>
<dbReference type="PANTHER" id="PTHR47649">
    <property type="entry name" value="RIBONUCLEASE D"/>
    <property type="match status" value="1"/>
</dbReference>
<dbReference type="Pfam" id="PF00570">
    <property type="entry name" value="HRDC"/>
    <property type="match status" value="1"/>
</dbReference>
<gene>
    <name evidence="6 8" type="primary">rnd</name>
    <name evidence="8" type="ORF">DI586_01740</name>
</gene>
<dbReference type="SMART" id="SM00341">
    <property type="entry name" value="HRDC"/>
    <property type="match status" value="1"/>
</dbReference>
<dbReference type="CDD" id="cd06142">
    <property type="entry name" value="RNaseD_exo"/>
    <property type="match status" value="1"/>
</dbReference>
<keyword evidence="4 6" id="KW-0378">Hydrolase</keyword>
<comment type="cofactor">
    <cofactor evidence="6">
        <name>a divalent metal cation</name>
        <dbReference type="ChEBI" id="CHEBI:60240"/>
    </cofactor>
</comment>
<dbReference type="GO" id="GO:0003676">
    <property type="term" value="F:nucleic acid binding"/>
    <property type="evidence" value="ECO:0007669"/>
    <property type="project" value="InterPro"/>
</dbReference>
<keyword evidence="5 6" id="KW-0269">Exonuclease</keyword>
<accession>A0A2W5HTS3</accession>
<keyword evidence="2 6" id="KW-0819">tRNA processing</keyword>
<evidence type="ECO:0000259" key="7">
    <source>
        <dbReference type="PROSITE" id="PS50967"/>
    </source>
</evidence>
<sequence>MTLITTNSELAAFCQTLKNQPFITVDTEFLRDKTYYSKLCLIQLSGPDKNAVAVDVLSKDEDLDLSPVWDLLTDPTILKVFHAARQDLEIILQLAGKMVHPLFDTQVAAMVCGHGEQIGYDNLVADITGHRPDKSSQFTDWSHRPLSQRQLSYALNDVIFLIDVYHALAKKLEKTGRIDWVNEEMAYLTDPKTYDSDPEEAWKRLKIRSAKPKDLGVIYELAKWREQESQRKDVPRSRILKDETLLDLGFQQPQTVEDMIRIRGFSADMAKGKFGTAVMKVIEAGLNMPADKLPKLPSKNILPQKLVSTVEMLKMLLRIQANEAGVAIKLVASSDDIDAFAMSPSSKEVPFNQGWRYDVFGKAAHELLQGKICLTIRNGSICLLPVE</sequence>
<evidence type="ECO:0000313" key="8">
    <source>
        <dbReference type="EMBL" id="PZP57039.1"/>
    </source>
</evidence>
<comment type="subcellular location">
    <subcellularLocation>
        <location evidence="6">Cytoplasm</location>
    </subcellularLocation>
</comment>
<keyword evidence="1 6" id="KW-0963">Cytoplasm</keyword>
<reference evidence="8 9" key="1">
    <citation type="submission" date="2017-08" db="EMBL/GenBank/DDBJ databases">
        <title>Infants hospitalized years apart are colonized by the same room-sourced microbial strains.</title>
        <authorList>
            <person name="Brooks B."/>
            <person name="Olm M.R."/>
            <person name="Firek B.A."/>
            <person name="Baker R."/>
            <person name="Thomas B.C."/>
            <person name="Morowitz M.J."/>
            <person name="Banfield J.F."/>
        </authorList>
    </citation>
    <scope>NUCLEOTIDE SEQUENCE [LARGE SCALE GENOMIC DNA]</scope>
    <source>
        <strain evidence="8">S2_006_000_R2_64</strain>
    </source>
</reference>
<dbReference type="GO" id="GO:0033890">
    <property type="term" value="F:ribonuclease D activity"/>
    <property type="evidence" value="ECO:0007669"/>
    <property type="project" value="UniProtKB-UniRule"/>
</dbReference>
<name>A0A2W5HTS3_9BACT</name>
<dbReference type="GO" id="GO:0000166">
    <property type="term" value="F:nucleotide binding"/>
    <property type="evidence" value="ECO:0007669"/>
    <property type="project" value="InterPro"/>
</dbReference>
<organism evidence="8 9">
    <name type="scientific">Micavibrio aeruginosavorus</name>
    <dbReference type="NCBI Taxonomy" id="349221"/>
    <lineage>
        <taxon>Bacteria</taxon>
        <taxon>Pseudomonadati</taxon>
        <taxon>Bdellovibrionota</taxon>
        <taxon>Bdellovibrionia</taxon>
        <taxon>Bdellovibrionales</taxon>
        <taxon>Pseudobdellovibrionaceae</taxon>
        <taxon>Micavibrio</taxon>
    </lineage>
</organism>
<dbReference type="HAMAP" id="MF_01899">
    <property type="entry name" value="RNase_D"/>
    <property type="match status" value="1"/>
</dbReference>
<comment type="caution">
    <text evidence="8">The sequence shown here is derived from an EMBL/GenBank/DDBJ whole genome shotgun (WGS) entry which is preliminary data.</text>
</comment>
<dbReference type="InterPro" id="IPR010997">
    <property type="entry name" value="HRDC-like_sf"/>
</dbReference>
<dbReference type="InterPro" id="IPR051086">
    <property type="entry name" value="RNase_D-like"/>
</dbReference>
<dbReference type="SUPFAM" id="SSF53098">
    <property type="entry name" value="Ribonuclease H-like"/>
    <property type="match status" value="1"/>
</dbReference>
<dbReference type="SUPFAM" id="SSF47819">
    <property type="entry name" value="HRDC-like"/>
    <property type="match status" value="2"/>
</dbReference>
<evidence type="ECO:0000256" key="4">
    <source>
        <dbReference type="ARBA" id="ARBA00022801"/>
    </source>
</evidence>
<dbReference type="InterPro" id="IPR044876">
    <property type="entry name" value="HRDC_dom_sf"/>
</dbReference>
<evidence type="ECO:0000313" key="9">
    <source>
        <dbReference type="Proteomes" id="UP000249739"/>
    </source>
</evidence>
<evidence type="ECO:0000256" key="3">
    <source>
        <dbReference type="ARBA" id="ARBA00022722"/>
    </source>
</evidence>
<dbReference type="InterPro" id="IPR002121">
    <property type="entry name" value="HRDC_dom"/>
</dbReference>
<dbReference type="Gene3D" id="3.30.420.10">
    <property type="entry name" value="Ribonuclease H-like superfamily/Ribonuclease H"/>
    <property type="match status" value="1"/>
</dbReference>
<evidence type="ECO:0000256" key="5">
    <source>
        <dbReference type="ARBA" id="ARBA00022839"/>
    </source>
</evidence>
<dbReference type="EC" id="3.1.13.5" evidence="6"/>
<dbReference type="GO" id="GO:0005737">
    <property type="term" value="C:cytoplasm"/>
    <property type="evidence" value="ECO:0007669"/>
    <property type="project" value="UniProtKB-SubCell"/>
</dbReference>
<dbReference type="GO" id="GO:0042780">
    <property type="term" value="P:tRNA 3'-end processing"/>
    <property type="evidence" value="ECO:0007669"/>
    <property type="project" value="UniProtKB-UniRule"/>
</dbReference>
<protein>
    <recommendedName>
        <fullName evidence="6">Ribonuclease D</fullName>
        <shortName evidence="6">RNase D</shortName>
        <ecNumber evidence="6">3.1.13.5</ecNumber>
    </recommendedName>
</protein>
<evidence type="ECO:0000256" key="1">
    <source>
        <dbReference type="ARBA" id="ARBA00022490"/>
    </source>
</evidence>
<dbReference type="SMART" id="SM00474">
    <property type="entry name" value="35EXOc"/>
    <property type="match status" value="1"/>
</dbReference>
<evidence type="ECO:0000256" key="2">
    <source>
        <dbReference type="ARBA" id="ARBA00022694"/>
    </source>
</evidence>
<dbReference type="Proteomes" id="UP000249739">
    <property type="component" value="Unassembled WGS sequence"/>
</dbReference>
<dbReference type="Gene3D" id="1.10.150.80">
    <property type="entry name" value="HRDC domain"/>
    <property type="match status" value="1"/>
</dbReference>
<dbReference type="Pfam" id="PF01612">
    <property type="entry name" value="DNA_pol_A_exo1"/>
    <property type="match status" value="1"/>
</dbReference>
<dbReference type="PROSITE" id="PS50967">
    <property type="entry name" value="HRDC"/>
    <property type="match status" value="1"/>
</dbReference>
<comment type="similarity">
    <text evidence="6">Belongs to the RNase D family.</text>
</comment>
<dbReference type="InterPro" id="IPR002562">
    <property type="entry name" value="3'-5'_exonuclease_dom"/>
</dbReference>
<proteinExistence type="inferred from homology"/>
<dbReference type="InterPro" id="IPR036397">
    <property type="entry name" value="RNaseH_sf"/>
</dbReference>
<comment type="catalytic activity">
    <reaction evidence="6">
        <text>Exonucleolytic cleavage that removes extra residues from the 3'-terminus of tRNA to produce 5'-mononucleotides.</text>
        <dbReference type="EC" id="3.1.13.5"/>
    </reaction>
</comment>
<dbReference type="GO" id="GO:0008408">
    <property type="term" value="F:3'-5' exonuclease activity"/>
    <property type="evidence" value="ECO:0007669"/>
    <property type="project" value="InterPro"/>
</dbReference>
<comment type="function">
    <text evidence="6">Exonuclease involved in the 3' processing of various precursor tRNAs. Initiates hydrolysis at the 3'-terminus of an RNA molecule and releases 5'-mononucleotides.</text>
</comment>
<keyword evidence="3 6" id="KW-0540">Nuclease</keyword>
<dbReference type="AlphaFoldDB" id="A0A2W5HTS3"/>
<dbReference type="EMBL" id="QFOT01000009">
    <property type="protein sequence ID" value="PZP57039.1"/>
    <property type="molecule type" value="Genomic_DNA"/>
</dbReference>
<dbReference type="NCBIfam" id="TIGR01388">
    <property type="entry name" value="rnd"/>
    <property type="match status" value="1"/>
</dbReference>
<evidence type="ECO:0000256" key="6">
    <source>
        <dbReference type="HAMAP-Rule" id="MF_01899"/>
    </source>
</evidence>
<dbReference type="InterPro" id="IPR006292">
    <property type="entry name" value="RNase_D"/>
</dbReference>
<dbReference type="PANTHER" id="PTHR47649:SF1">
    <property type="entry name" value="RIBONUCLEASE D"/>
    <property type="match status" value="1"/>
</dbReference>
<feature type="domain" description="HRDC" evidence="7">
    <location>
        <begin position="211"/>
        <end position="292"/>
    </location>
</feature>